<evidence type="ECO:0000313" key="2">
    <source>
        <dbReference type="Proteomes" id="UP001073227"/>
    </source>
</evidence>
<dbReference type="GO" id="GO:0032259">
    <property type="term" value="P:methylation"/>
    <property type="evidence" value="ECO:0007669"/>
    <property type="project" value="UniProtKB-KW"/>
</dbReference>
<keyword evidence="1" id="KW-0489">Methyltransferase</keyword>
<dbReference type="EMBL" id="JAOVZR010000001">
    <property type="protein sequence ID" value="MCY0149678.1"/>
    <property type="molecule type" value="Genomic_DNA"/>
</dbReference>
<reference evidence="1" key="1">
    <citation type="submission" date="2022-10" db="EMBL/GenBank/DDBJ databases">
        <title>Hoeflea sp. G2-23, isolated from marine algae.</title>
        <authorList>
            <person name="Kristyanto S."/>
            <person name="Kim J.M."/>
            <person name="Jeon C.O."/>
        </authorList>
    </citation>
    <scope>NUCLEOTIDE SEQUENCE</scope>
    <source>
        <strain evidence="1">G2-23</strain>
    </source>
</reference>
<dbReference type="InterPro" id="IPR029063">
    <property type="entry name" value="SAM-dependent_MTases_sf"/>
</dbReference>
<dbReference type="SUPFAM" id="SSF53335">
    <property type="entry name" value="S-adenosyl-L-methionine-dependent methyltransferases"/>
    <property type="match status" value="1"/>
</dbReference>
<accession>A0ABT3ZD75</accession>
<organism evidence="1 2">
    <name type="scientific">Hoeflea algicola</name>
    <dbReference type="NCBI Taxonomy" id="2983763"/>
    <lineage>
        <taxon>Bacteria</taxon>
        <taxon>Pseudomonadati</taxon>
        <taxon>Pseudomonadota</taxon>
        <taxon>Alphaproteobacteria</taxon>
        <taxon>Hyphomicrobiales</taxon>
        <taxon>Rhizobiaceae</taxon>
        <taxon>Hoeflea</taxon>
    </lineage>
</organism>
<keyword evidence="2" id="KW-1185">Reference proteome</keyword>
<dbReference type="RefSeq" id="WP_267655125.1">
    <property type="nucleotide sequence ID" value="NZ_JAOVZR010000001.1"/>
</dbReference>
<protein>
    <submittedName>
        <fullName evidence="1">Class I SAM-dependent methyltransferase</fullName>
    </submittedName>
</protein>
<comment type="caution">
    <text evidence="1">The sequence shown here is derived from an EMBL/GenBank/DDBJ whole genome shotgun (WGS) entry which is preliminary data.</text>
</comment>
<proteinExistence type="predicted"/>
<dbReference type="CDD" id="cd02440">
    <property type="entry name" value="AdoMet_MTases"/>
    <property type="match status" value="1"/>
</dbReference>
<sequence length="235" mass="26951">MARVKNKQARDMWLQKTLRDIPGGESLIDIGAGECDNAPLCEHLDYTSQDIAEYDGAGNSKGLHTKKWNFKKIDLICDLYEIPEDRSWDNVLCSEVLEHVVDPVRAIQKMARIVSPGGRIVITAPFNSLTHFAPYHFCTGFSEYFYRHHFSELGFEIEKIEPNGGFFDFMDQEIGRSTRIPGKYSRIPIDPISFVFFQLARMSARLYARLDGPRNARRSSELQTFGFHVVARRPQ</sequence>
<dbReference type="Gene3D" id="3.40.50.150">
    <property type="entry name" value="Vaccinia Virus protein VP39"/>
    <property type="match status" value="1"/>
</dbReference>
<dbReference type="GO" id="GO:0008168">
    <property type="term" value="F:methyltransferase activity"/>
    <property type="evidence" value="ECO:0007669"/>
    <property type="project" value="UniProtKB-KW"/>
</dbReference>
<dbReference type="Pfam" id="PF13489">
    <property type="entry name" value="Methyltransf_23"/>
    <property type="match status" value="1"/>
</dbReference>
<gene>
    <name evidence="1" type="ORF">OEG84_18680</name>
</gene>
<name>A0ABT3ZD75_9HYPH</name>
<evidence type="ECO:0000313" key="1">
    <source>
        <dbReference type="EMBL" id="MCY0149678.1"/>
    </source>
</evidence>
<dbReference type="Proteomes" id="UP001073227">
    <property type="component" value="Unassembled WGS sequence"/>
</dbReference>
<keyword evidence="1" id="KW-0808">Transferase</keyword>